<keyword evidence="5" id="KW-1185">Reference proteome</keyword>
<organism evidence="4 5">
    <name type="scientific">Owenweeksia hongkongensis (strain DSM 17368 / CIP 108786 / JCM 12287 / NRRL B-23963 / UST20020801)</name>
    <dbReference type="NCBI Taxonomy" id="926562"/>
    <lineage>
        <taxon>Bacteria</taxon>
        <taxon>Pseudomonadati</taxon>
        <taxon>Bacteroidota</taxon>
        <taxon>Flavobacteriia</taxon>
        <taxon>Flavobacteriales</taxon>
        <taxon>Owenweeksiaceae</taxon>
        <taxon>Owenweeksia</taxon>
    </lineage>
</organism>
<dbReference type="HOGENOM" id="CLU_013560_5_2_10"/>
<feature type="transmembrane region" description="Helical" evidence="2">
    <location>
        <begin position="87"/>
        <end position="104"/>
    </location>
</feature>
<feature type="transmembrane region" description="Helical" evidence="2">
    <location>
        <begin position="116"/>
        <end position="144"/>
    </location>
</feature>
<dbReference type="InterPro" id="IPR036291">
    <property type="entry name" value="NAD(P)-bd_dom_sf"/>
</dbReference>
<keyword evidence="2" id="KW-0472">Membrane</keyword>
<dbReference type="PANTHER" id="PTHR43318:SF1">
    <property type="entry name" value="POLYSACCHARIDE BIOSYNTHESIS PROTEIN EPSC-RELATED"/>
    <property type="match status" value="1"/>
</dbReference>
<dbReference type="EMBL" id="CP003156">
    <property type="protein sequence ID" value="AEV34271.1"/>
    <property type="molecule type" value="Genomic_DNA"/>
</dbReference>
<dbReference type="InterPro" id="IPR003869">
    <property type="entry name" value="Polysac_CapD-like"/>
</dbReference>
<proteinExistence type="inferred from homology"/>
<sequence>MIRKFVLKYADRYLARWIILAGDIFLVSITYFFAVVVRFNFDLIATQEHGAITKLPVVLFFYAVGFLVTRSYVGIIRHTSIRDAANVLKGALFAASSLFVLSFVESSSAVNRGVFFIPSSILLIHFLCVLVTLIGLRFLVKYFYEILLSSKRKMQSRVLIYGAGSSGLTTMRTLSQDATRDFDIIGFVDDNQNKFGKAIGGVFVYSPSKVFSKAFIKKHRPDQIIISIQKSLTAKRKKEIVELCLEFGLEVKIVPPLENWIQGELSTKQIKSVKIEDLLERDPIILDNVNISREIKGKVVLVTGAAGSIGSEISRQLLHYQPRKIILLDQAESALYDLESEIKVHHPELFKATEFVIGDVSNRKRMNRVFEAFEPDLVFHAAAYKHVPLMESNPYESVNVNVFGTRIIADLAVEYRVEKFVMVSTDKAVNPTNVMGATKRTAEIYVQSLAQKKGTQTQFITTRFGNVLGSNGSVIPLFKRQIENGGPITLTDKRITRYFMTIPEACNLVLEAGSMGQGGEIFVFDMGESVRIYDLAKKMVMLSGLELDKDIEIKEVGLRPGEKLYEELLAIKENTKETHHPKILIAETTCQSHSDILKQFEDLKHSLLHEDNLKVVAAIKKIVPEFISNNSIFASLDLKKIVND</sequence>
<feature type="domain" description="Polysaccharide biosynthesis protein CapD-like" evidence="3">
    <location>
        <begin position="300"/>
        <end position="587"/>
    </location>
</feature>
<evidence type="ECO:0000313" key="4">
    <source>
        <dbReference type="EMBL" id="AEV34271.1"/>
    </source>
</evidence>
<keyword evidence="2" id="KW-0812">Transmembrane</keyword>
<evidence type="ECO:0000259" key="3">
    <source>
        <dbReference type="Pfam" id="PF02719"/>
    </source>
</evidence>
<dbReference type="KEGG" id="oho:Oweho_3320"/>
<dbReference type="InterPro" id="IPR051203">
    <property type="entry name" value="Polysaccharide_Synthase-Rel"/>
</dbReference>
<dbReference type="AlphaFoldDB" id="G8R4V7"/>
<dbReference type="Proteomes" id="UP000005631">
    <property type="component" value="Chromosome"/>
</dbReference>
<gene>
    <name evidence="4" type="ordered locus">Oweho_3320</name>
</gene>
<evidence type="ECO:0000256" key="1">
    <source>
        <dbReference type="ARBA" id="ARBA00007430"/>
    </source>
</evidence>
<evidence type="ECO:0000313" key="5">
    <source>
        <dbReference type="Proteomes" id="UP000005631"/>
    </source>
</evidence>
<dbReference type="InterPro" id="IPR029063">
    <property type="entry name" value="SAM-dependent_MTases_sf"/>
</dbReference>
<feature type="transmembrane region" description="Helical" evidence="2">
    <location>
        <begin position="57"/>
        <end position="75"/>
    </location>
</feature>
<dbReference type="Gene3D" id="3.40.50.720">
    <property type="entry name" value="NAD(P)-binding Rossmann-like Domain"/>
    <property type="match status" value="2"/>
</dbReference>
<dbReference type="OrthoDB" id="9803111at2"/>
<comment type="similarity">
    <text evidence="1">Belongs to the polysaccharide synthase family.</text>
</comment>
<accession>G8R4V7</accession>
<dbReference type="CDD" id="cd05237">
    <property type="entry name" value="UDP_invert_4-6DH_SDR_e"/>
    <property type="match status" value="1"/>
</dbReference>
<dbReference type="STRING" id="926562.Oweho_3320"/>
<dbReference type="PATRIC" id="fig|926562.3.peg.3341"/>
<protein>
    <submittedName>
        <fullName evidence="4">Putative nucleoside-diphosphate sugar epimerase</fullName>
    </submittedName>
</protein>
<dbReference type="eggNOG" id="COG1086">
    <property type="taxonomic scope" value="Bacteria"/>
</dbReference>
<dbReference type="RefSeq" id="WP_014203618.1">
    <property type="nucleotide sequence ID" value="NC_016599.1"/>
</dbReference>
<dbReference type="Pfam" id="PF13727">
    <property type="entry name" value="CoA_binding_3"/>
    <property type="match status" value="1"/>
</dbReference>
<dbReference type="PANTHER" id="PTHR43318">
    <property type="entry name" value="UDP-N-ACETYLGLUCOSAMINE 4,6-DEHYDRATASE"/>
    <property type="match status" value="1"/>
</dbReference>
<name>G8R4V7_OWEHD</name>
<keyword evidence="2" id="KW-1133">Transmembrane helix</keyword>
<reference evidence="4 5" key="1">
    <citation type="journal article" date="2012" name="Stand. Genomic Sci.">
        <title>Genome sequence of the orange-pigmented seawater bacterium Owenweeksia hongkongensis type strain (UST20020801(T)).</title>
        <authorList>
            <person name="Riedel T."/>
            <person name="Held B."/>
            <person name="Nolan M."/>
            <person name="Lucas S."/>
            <person name="Lapidus A."/>
            <person name="Tice H."/>
            <person name="Del Rio T.G."/>
            <person name="Cheng J.F."/>
            <person name="Han C."/>
            <person name="Tapia R."/>
            <person name="Goodwin L.A."/>
            <person name="Pitluck S."/>
            <person name="Liolios K."/>
            <person name="Mavromatis K."/>
            <person name="Pagani I."/>
            <person name="Ivanova N."/>
            <person name="Mikhailova N."/>
            <person name="Pati A."/>
            <person name="Chen A."/>
            <person name="Palaniappan K."/>
            <person name="Rohde M."/>
            <person name="Tindall B.J."/>
            <person name="Detter J.C."/>
            <person name="Goker M."/>
            <person name="Woyke T."/>
            <person name="Bristow J."/>
            <person name="Eisen J.A."/>
            <person name="Markowitz V."/>
            <person name="Hugenholtz P."/>
            <person name="Klenk H.P."/>
            <person name="Kyrpides N.C."/>
        </authorList>
    </citation>
    <scope>NUCLEOTIDE SEQUENCE</scope>
    <source>
        <strain evidence="5">DSM 17368 / JCM 12287 / NRRL B-23963</strain>
    </source>
</reference>
<feature type="transmembrane region" description="Helical" evidence="2">
    <location>
        <begin position="13"/>
        <end position="37"/>
    </location>
</feature>
<dbReference type="Pfam" id="PF02719">
    <property type="entry name" value="Polysacc_synt_2"/>
    <property type="match status" value="1"/>
</dbReference>
<evidence type="ECO:0000256" key="2">
    <source>
        <dbReference type="SAM" id="Phobius"/>
    </source>
</evidence>
<dbReference type="SUPFAM" id="SSF51735">
    <property type="entry name" value="NAD(P)-binding Rossmann-fold domains"/>
    <property type="match status" value="1"/>
</dbReference>
<dbReference type="SUPFAM" id="SSF53335">
    <property type="entry name" value="S-adenosyl-L-methionine-dependent methyltransferases"/>
    <property type="match status" value="1"/>
</dbReference>